<proteinExistence type="predicted"/>
<dbReference type="OrthoDB" id="115435at2759"/>
<evidence type="ECO:0000313" key="2">
    <source>
        <dbReference type="EMBL" id="KAG5927602.1"/>
    </source>
</evidence>
<organism evidence="2 3">
    <name type="scientific">Claviceps pazoutovae</name>
    <dbReference type="NCBI Taxonomy" id="1649127"/>
    <lineage>
        <taxon>Eukaryota</taxon>
        <taxon>Fungi</taxon>
        <taxon>Dikarya</taxon>
        <taxon>Ascomycota</taxon>
        <taxon>Pezizomycotina</taxon>
        <taxon>Sordariomycetes</taxon>
        <taxon>Hypocreomycetidae</taxon>
        <taxon>Hypocreales</taxon>
        <taxon>Clavicipitaceae</taxon>
        <taxon>Claviceps</taxon>
    </lineage>
</organism>
<dbReference type="Proteomes" id="UP000706124">
    <property type="component" value="Unassembled WGS sequence"/>
</dbReference>
<reference evidence="2 3" key="1">
    <citation type="journal article" date="2020" name="bioRxiv">
        <title>Whole genome comparisons of ergot fungi reveals the divergence and evolution of species within the genus Claviceps are the result of varying mechanisms driving genome evolution and host range expansion.</title>
        <authorList>
            <person name="Wyka S.A."/>
            <person name="Mondo S.J."/>
            <person name="Liu M."/>
            <person name="Dettman J."/>
            <person name="Nalam V."/>
            <person name="Broders K.D."/>
        </authorList>
    </citation>
    <scope>NUCLEOTIDE SEQUENCE [LARGE SCALE GENOMIC DNA]</scope>
    <source>
        <strain evidence="2 3">CCC 1485</strain>
    </source>
</reference>
<dbReference type="EMBL" id="SRPO01000995">
    <property type="protein sequence ID" value="KAG5927602.1"/>
    <property type="molecule type" value="Genomic_DNA"/>
</dbReference>
<accession>A0A9P7SB91</accession>
<comment type="caution">
    <text evidence="2">The sequence shown here is derived from an EMBL/GenBank/DDBJ whole genome shotgun (WGS) entry which is preliminary data.</text>
</comment>
<protein>
    <submittedName>
        <fullName evidence="2">Uncharacterized protein</fullName>
    </submittedName>
</protein>
<dbReference type="AlphaFoldDB" id="A0A9P7SB91"/>
<evidence type="ECO:0000256" key="1">
    <source>
        <dbReference type="SAM" id="MobiDB-lite"/>
    </source>
</evidence>
<name>A0A9P7SB91_9HYPO</name>
<evidence type="ECO:0000313" key="3">
    <source>
        <dbReference type="Proteomes" id="UP000706124"/>
    </source>
</evidence>
<gene>
    <name evidence="2" type="ORF">E4U60_007975</name>
</gene>
<sequence>MKVPELPTSDETAVTSVAAEAATDPRQTRWPKTFDDKPIPFPEGETPEHIELVRQGDIKKDDPFAKGPEQLESFNKMKQLATEAPALALFKPGRPIQ</sequence>
<feature type="non-terminal residue" evidence="2">
    <location>
        <position position="1"/>
    </location>
</feature>
<keyword evidence="3" id="KW-1185">Reference proteome</keyword>
<feature type="region of interest" description="Disordered" evidence="1">
    <location>
        <begin position="19"/>
        <end position="45"/>
    </location>
</feature>